<dbReference type="InterPro" id="IPR028015">
    <property type="entry name" value="CCDC84-like"/>
</dbReference>
<organism evidence="1 2">
    <name type="scientific">Eptatretus burgeri</name>
    <name type="common">Inshore hagfish</name>
    <dbReference type="NCBI Taxonomy" id="7764"/>
    <lineage>
        <taxon>Eukaryota</taxon>
        <taxon>Metazoa</taxon>
        <taxon>Chordata</taxon>
        <taxon>Craniata</taxon>
        <taxon>Vertebrata</taxon>
        <taxon>Cyclostomata</taxon>
        <taxon>Myxini</taxon>
        <taxon>Myxiniformes</taxon>
        <taxon>Myxinidae</taxon>
        <taxon>Eptatretinae</taxon>
        <taxon>Eptatretus</taxon>
    </lineage>
</organism>
<dbReference type="Pfam" id="PF14968">
    <property type="entry name" value="CCDC84"/>
    <property type="match status" value="2"/>
</dbReference>
<evidence type="ECO:0000313" key="2">
    <source>
        <dbReference type="Proteomes" id="UP000694388"/>
    </source>
</evidence>
<proteinExistence type="predicted"/>
<dbReference type="Proteomes" id="UP000694388">
    <property type="component" value="Unplaced"/>
</dbReference>
<evidence type="ECO:0000313" key="1">
    <source>
        <dbReference type="Ensembl" id="ENSEBUP00000014725.1"/>
    </source>
</evidence>
<dbReference type="Ensembl" id="ENSEBUT00000015301.1">
    <property type="protein sequence ID" value="ENSEBUP00000014725.1"/>
    <property type="gene ID" value="ENSEBUG00000009269.1"/>
</dbReference>
<dbReference type="AlphaFoldDB" id="A0A8C4QFI2"/>
<protein>
    <submittedName>
        <fullName evidence="1">Coiled-coil domain containing 84</fullName>
    </submittedName>
</protein>
<keyword evidence="2" id="KW-1185">Reference proteome</keyword>
<dbReference type="PANTHER" id="PTHR31198">
    <property type="entry name" value="COILED-COIL DOMAIN-CONTAINING PROTEIN 84"/>
    <property type="match status" value="1"/>
</dbReference>
<name>A0A8C4QFI2_EPTBU</name>
<reference evidence="1" key="2">
    <citation type="submission" date="2025-09" db="UniProtKB">
        <authorList>
            <consortium name="Ensembl"/>
        </authorList>
    </citation>
    <scope>IDENTIFICATION</scope>
</reference>
<accession>A0A8C4QFI2</accession>
<sequence>MEGVDLPFCELCQRTVFDSRRGHVYTSCHRKAVTRITNSFLAKVIEARRCISTPRVARREDVAVNAMFWCPVCSCEAPRHSAAANRAVLLAAGILEHCAGAKHRRSLPRFCHVHRVAKELKANFVVDESDYHKYLEAAVLALSAFERKCDDAIMQTAVQIREMEDKRRNLLIECQKMCGSLGTGEFGNVHTGSVPPWLLEDQDDKPEIGPSYEAFLKHKQQEAKRNLPPGRVGASFNCDEPITDGWLPSFGRVWEQGRRRNGRLRSWQKIKCKSQRETCMNGAHQRGRKNLN</sequence>
<reference evidence="1" key="1">
    <citation type="submission" date="2025-08" db="UniProtKB">
        <authorList>
            <consortium name="Ensembl"/>
        </authorList>
    </citation>
    <scope>IDENTIFICATION</scope>
</reference>
<dbReference type="GeneTree" id="ENSGT00390000007799"/>
<dbReference type="PANTHER" id="PTHR31198:SF1">
    <property type="entry name" value="CENTROSOMAL AT-AC SPLICING FACTOR"/>
    <property type="match status" value="1"/>
</dbReference>